<protein>
    <submittedName>
        <fullName evidence="1">Uncharacterized protein</fullName>
    </submittedName>
</protein>
<accession>A0A4Y9ZLI3</accession>
<reference evidence="1 2" key="1">
    <citation type="submission" date="2019-02" db="EMBL/GenBank/DDBJ databases">
        <title>Genome sequencing of the rare red list fungi Hericium alpestre (H. flagellum).</title>
        <authorList>
            <person name="Buettner E."/>
            <person name="Kellner H."/>
        </authorList>
    </citation>
    <scope>NUCLEOTIDE SEQUENCE [LARGE SCALE GENOMIC DNA]</scope>
    <source>
        <strain evidence="1 2">DSM 108284</strain>
    </source>
</reference>
<dbReference type="Proteomes" id="UP000298061">
    <property type="component" value="Unassembled WGS sequence"/>
</dbReference>
<dbReference type="AlphaFoldDB" id="A0A4Y9ZLI3"/>
<comment type="caution">
    <text evidence="1">The sequence shown here is derived from an EMBL/GenBank/DDBJ whole genome shotgun (WGS) entry which is preliminary data.</text>
</comment>
<sequence>ALLARKAGRQGCLRRHAVNLCQHFMVHVDAWCEAYAQSIQPLVDEAIEESIKSKEAATNSSQLAKCQKGMASGSQEAASGSKASGSKKCKRGAETIVQPVVQVTMSEHWKEVEDIDLDLPSVLHTAAHALPALANALRVELELQWGQANEALDNLQFHLITQALALTLRRGALAVMAAAEMYRWLCKHLLTIGLDPEDTTFCPLAAADVKIFMALDTEQQLGDSHKQPSWLWSDFRFLEIKDGIINPEMLSYFKKLWERKAEDHKELQDRPHAAYVQKQAAQYGVLHRNSLTLFKDAVEVSSL</sequence>
<dbReference type="OrthoDB" id="3256058at2759"/>
<feature type="non-terminal residue" evidence="1">
    <location>
        <position position="1"/>
    </location>
</feature>
<organism evidence="1 2">
    <name type="scientific">Hericium alpestre</name>
    <dbReference type="NCBI Taxonomy" id="135208"/>
    <lineage>
        <taxon>Eukaryota</taxon>
        <taxon>Fungi</taxon>
        <taxon>Dikarya</taxon>
        <taxon>Basidiomycota</taxon>
        <taxon>Agaricomycotina</taxon>
        <taxon>Agaricomycetes</taxon>
        <taxon>Russulales</taxon>
        <taxon>Hericiaceae</taxon>
        <taxon>Hericium</taxon>
    </lineage>
</organism>
<dbReference type="EMBL" id="SFCI01001859">
    <property type="protein sequence ID" value="TFY74813.1"/>
    <property type="molecule type" value="Genomic_DNA"/>
</dbReference>
<keyword evidence="2" id="KW-1185">Reference proteome</keyword>
<gene>
    <name evidence="1" type="ORF">EWM64_g9199</name>
</gene>
<evidence type="ECO:0000313" key="1">
    <source>
        <dbReference type="EMBL" id="TFY74813.1"/>
    </source>
</evidence>
<evidence type="ECO:0000313" key="2">
    <source>
        <dbReference type="Proteomes" id="UP000298061"/>
    </source>
</evidence>
<name>A0A4Y9ZLI3_9AGAM</name>
<proteinExistence type="predicted"/>